<dbReference type="InterPro" id="IPR002902">
    <property type="entry name" value="GNK2"/>
</dbReference>
<reference evidence="8" key="1">
    <citation type="submission" date="2022-12" db="EMBL/GenBank/DDBJ databases">
        <title>Draft genome assemblies for two species of Escallonia (Escalloniales).</title>
        <authorList>
            <person name="Chanderbali A."/>
            <person name="Dervinis C."/>
            <person name="Anghel I."/>
            <person name="Soltis D."/>
            <person name="Soltis P."/>
            <person name="Zapata F."/>
        </authorList>
    </citation>
    <scope>NUCLEOTIDE SEQUENCE</scope>
    <source>
        <strain evidence="8">UCBG64.0493</strain>
        <tissue evidence="8">Leaf</tissue>
    </source>
</reference>
<feature type="domain" description="Gnk2-homologous" evidence="7">
    <location>
        <begin position="13"/>
        <end position="115"/>
    </location>
</feature>
<dbReference type="Gene3D" id="3.30.430.20">
    <property type="entry name" value="Gnk2 domain, C-X8-C-X2-C motif"/>
    <property type="match status" value="2"/>
</dbReference>
<dbReference type="SUPFAM" id="SSF56112">
    <property type="entry name" value="Protein kinase-like (PK-like)"/>
    <property type="match status" value="1"/>
</dbReference>
<sequence>MLFLMLTLAGAEPHSTFCSDTTANYTSDSPFEKNLKSLLESLSTNTSLKEGFYNTSVGNGSDRVFGQALCRGDVTPKACQKCVVNASQEIREECQSEDAIIWYELCQIRYSYQMFFSSMVYTGKYPDSNNMEKNVSNQDHVQALHSLMNELSEKAAYDASNLMFATGKVKYSQSETIFGLAQCTRDISQDDCRTCLTQALGDLQGCCNHREGGTVFSRNCNVSFLDFGCLLRSNPNSIDSKLAVLKCRGYMENVGGCGSCLRFINSGSSSHRQLRAPSLAEESETNSLQAWQLRNEGHELELVDPLLTEQCPTSEVLRCIHIALLCVQEDPAERPTMSNVVVLLGSESIALPEPSKPAFSVGRAAHHIDQSVPEDPSVNQLTLSGISAR</sequence>
<evidence type="ECO:0000313" key="9">
    <source>
        <dbReference type="Proteomes" id="UP001188597"/>
    </source>
</evidence>
<feature type="chain" id="PRO_5041730210" description="Gnk2-homologous domain-containing protein" evidence="6">
    <location>
        <begin position="19"/>
        <end position="389"/>
    </location>
</feature>
<evidence type="ECO:0000313" key="8">
    <source>
        <dbReference type="EMBL" id="KAK3024969.1"/>
    </source>
</evidence>
<dbReference type="Gene3D" id="1.10.510.10">
    <property type="entry name" value="Transferase(Phosphotransferase) domain 1"/>
    <property type="match status" value="1"/>
</dbReference>
<dbReference type="PANTHER" id="PTHR32411:SF43">
    <property type="entry name" value="CYSTEINE-RICH REPEAT SECRETORY PROTEIN 38"/>
    <property type="match status" value="1"/>
</dbReference>
<evidence type="ECO:0000259" key="7">
    <source>
        <dbReference type="PROSITE" id="PS51473"/>
    </source>
</evidence>
<dbReference type="CDD" id="cd23509">
    <property type="entry name" value="Gnk2-like"/>
    <property type="match status" value="2"/>
</dbReference>
<feature type="domain" description="Gnk2-homologous" evidence="7">
    <location>
        <begin position="122"/>
        <end position="229"/>
    </location>
</feature>
<comment type="caution">
    <text evidence="8">The sequence shown here is derived from an EMBL/GenBank/DDBJ whole genome shotgun (WGS) entry which is preliminary data.</text>
</comment>
<accession>A0AA88WDU4</accession>
<dbReference type="EMBL" id="JAVXUP010000573">
    <property type="protein sequence ID" value="KAK3024969.1"/>
    <property type="molecule type" value="Genomic_DNA"/>
</dbReference>
<keyword evidence="4" id="KW-0677">Repeat</keyword>
<dbReference type="InterPro" id="IPR050581">
    <property type="entry name" value="CRR_secretory_protein"/>
</dbReference>
<keyword evidence="2" id="KW-0964">Secreted</keyword>
<protein>
    <recommendedName>
        <fullName evidence="7">Gnk2-homologous domain-containing protein</fullName>
    </recommendedName>
</protein>
<dbReference type="InterPro" id="IPR038408">
    <property type="entry name" value="GNK2_sf"/>
</dbReference>
<name>A0AA88WDU4_9ASTE</name>
<dbReference type="AlphaFoldDB" id="A0AA88WDU4"/>
<keyword evidence="9" id="KW-1185">Reference proteome</keyword>
<comment type="subcellular location">
    <subcellularLocation>
        <location evidence="1">Secreted</location>
    </subcellularLocation>
</comment>
<proteinExistence type="inferred from homology"/>
<comment type="similarity">
    <text evidence="5">Belongs to the cysteine-rich repeat secretory protein family.</text>
</comment>
<evidence type="ECO:0000256" key="6">
    <source>
        <dbReference type="SAM" id="SignalP"/>
    </source>
</evidence>
<dbReference type="PROSITE" id="PS51473">
    <property type="entry name" value="GNK2"/>
    <property type="match status" value="2"/>
</dbReference>
<dbReference type="InterPro" id="IPR011009">
    <property type="entry name" value="Kinase-like_dom_sf"/>
</dbReference>
<dbReference type="FunFam" id="3.30.430.20:FF:000003">
    <property type="entry name" value="Cysteine-rich RLK (RECEPTOR-like protein kinase) 10"/>
    <property type="match status" value="1"/>
</dbReference>
<organism evidence="8 9">
    <name type="scientific">Escallonia herrerae</name>
    <dbReference type="NCBI Taxonomy" id="1293975"/>
    <lineage>
        <taxon>Eukaryota</taxon>
        <taxon>Viridiplantae</taxon>
        <taxon>Streptophyta</taxon>
        <taxon>Embryophyta</taxon>
        <taxon>Tracheophyta</taxon>
        <taxon>Spermatophyta</taxon>
        <taxon>Magnoliopsida</taxon>
        <taxon>eudicotyledons</taxon>
        <taxon>Gunneridae</taxon>
        <taxon>Pentapetalae</taxon>
        <taxon>asterids</taxon>
        <taxon>campanulids</taxon>
        <taxon>Escalloniales</taxon>
        <taxon>Escalloniaceae</taxon>
        <taxon>Escallonia</taxon>
    </lineage>
</organism>
<dbReference type="PANTHER" id="PTHR32411">
    <property type="entry name" value="CYSTEINE-RICH REPEAT SECRETORY PROTEIN 38-RELATED"/>
    <property type="match status" value="1"/>
</dbReference>
<dbReference type="Proteomes" id="UP001188597">
    <property type="component" value="Unassembled WGS sequence"/>
</dbReference>
<feature type="signal peptide" evidence="6">
    <location>
        <begin position="1"/>
        <end position="18"/>
    </location>
</feature>
<evidence type="ECO:0000256" key="2">
    <source>
        <dbReference type="ARBA" id="ARBA00022525"/>
    </source>
</evidence>
<evidence type="ECO:0000256" key="5">
    <source>
        <dbReference type="ARBA" id="ARBA00038515"/>
    </source>
</evidence>
<keyword evidence="3 6" id="KW-0732">Signal</keyword>
<evidence type="ECO:0000256" key="1">
    <source>
        <dbReference type="ARBA" id="ARBA00004613"/>
    </source>
</evidence>
<evidence type="ECO:0000256" key="4">
    <source>
        <dbReference type="ARBA" id="ARBA00022737"/>
    </source>
</evidence>
<dbReference type="GO" id="GO:0005576">
    <property type="term" value="C:extracellular region"/>
    <property type="evidence" value="ECO:0007669"/>
    <property type="project" value="UniProtKB-SubCell"/>
</dbReference>
<evidence type="ECO:0000256" key="3">
    <source>
        <dbReference type="ARBA" id="ARBA00022729"/>
    </source>
</evidence>
<gene>
    <name evidence="8" type="ORF">RJ639_042776</name>
</gene>
<dbReference type="Pfam" id="PF01657">
    <property type="entry name" value="Stress-antifung"/>
    <property type="match status" value="2"/>
</dbReference>